<proteinExistence type="predicted"/>
<evidence type="ECO:0000313" key="3">
    <source>
        <dbReference type="Proteomes" id="UP001281761"/>
    </source>
</evidence>
<reference evidence="2 3" key="1">
    <citation type="journal article" date="2022" name="bioRxiv">
        <title>Genomics of Preaxostyla Flagellates Illuminates Evolutionary Transitions and the Path Towards Mitochondrial Loss.</title>
        <authorList>
            <person name="Novak L.V.F."/>
            <person name="Treitli S.C."/>
            <person name="Pyrih J."/>
            <person name="Halakuc P."/>
            <person name="Pipaliya S.V."/>
            <person name="Vacek V."/>
            <person name="Brzon O."/>
            <person name="Soukal P."/>
            <person name="Eme L."/>
            <person name="Dacks J.B."/>
            <person name="Karnkowska A."/>
            <person name="Elias M."/>
            <person name="Hampl V."/>
        </authorList>
    </citation>
    <scope>NUCLEOTIDE SEQUENCE [LARGE SCALE GENOMIC DNA]</scope>
    <source>
        <strain evidence="2">NAU3</strain>
        <tissue evidence="2">Gut</tissue>
    </source>
</reference>
<protein>
    <recommendedName>
        <fullName evidence="4">HAT C-terminal dimerisation domain-containing protein</fullName>
    </recommendedName>
</protein>
<accession>A0ABQ9X5Q3</accession>
<evidence type="ECO:0000256" key="1">
    <source>
        <dbReference type="SAM" id="MobiDB-lite"/>
    </source>
</evidence>
<comment type="caution">
    <text evidence="2">The sequence shown here is derived from an EMBL/GenBank/DDBJ whole genome shotgun (WGS) entry which is preliminary data.</text>
</comment>
<keyword evidence="3" id="KW-1185">Reference proteome</keyword>
<gene>
    <name evidence="2" type="ORF">BLNAU_17960</name>
</gene>
<dbReference type="InterPro" id="IPR012337">
    <property type="entry name" value="RNaseH-like_sf"/>
</dbReference>
<dbReference type="EMBL" id="JARBJD010000210">
    <property type="protein sequence ID" value="KAK2947108.1"/>
    <property type="molecule type" value="Genomic_DNA"/>
</dbReference>
<dbReference type="Proteomes" id="UP001281761">
    <property type="component" value="Unassembled WGS sequence"/>
</dbReference>
<organism evidence="2 3">
    <name type="scientific">Blattamonas nauphoetae</name>
    <dbReference type="NCBI Taxonomy" id="2049346"/>
    <lineage>
        <taxon>Eukaryota</taxon>
        <taxon>Metamonada</taxon>
        <taxon>Preaxostyla</taxon>
        <taxon>Oxymonadida</taxon>
        <taxon>Blattamonas</taxon>
    </lineage>
</organism>
<name>A0ABQ9X5Q3_9EUKA</name>
<dbReference type="SUPFAM" id="SSF53098">
    <property type="entry name" value="Ribonuclease H-like"/>
    <property type="match status" value="1"/>
</dbReference>
<evidence type="ECO:0008006" key="4">
    <source>
        <dbReference type="Google" id="ProtNLM"/>
    </source>
</evidence>
<feature type="compositionally biased region" description="Low complexity" evidence="1">
    <location>
        <begin position="561"/>
        <end position="576"/>
    </location>
</feature>
<feature type="region of interest" description="Disordered" evidence="1">
    <location>
        <begin position="559"/>
        <end position="591"/>
    </location>
</feature>
<sequence>MQTRGRQWGDLSNPEKQQQIAVDDKFTQFEHKLYKFCSRHTVSYNAAGSDDFRDLANELIQVGKRSNHQEISLCKKTLNRRRIQDRLGKFGQKVILDALTARRGLCGSVVIDGGKVGPLHFLLAIFVAPQTTFEPLLIHTSNAEDDMNALFYANFAAESSAILIKHGIKVIGFVADNAIALQNGLRIVDQIDRTPQPEALQQTVKQTSTPLVGRCHNHLLDLAWTDAKLFSPHLKIILETLHNCTRVFPPNVSKQIGSSPPTFSPTRWLDEIRPVSWYSAHYTAFPTLSDSEVQFFKEISEIQKILQPLYQMKNKFGERSCVISNVFPIVVRTMQTILQNLADSPTRWKEIGDVVIDCLFLRFFCNSTSSLMLFSYSLTREGRDSYHTDCSILSSSLDVPSPFTPLDLVFDEIDTEPEWIDLCEDDQETLSDVEMRGRAARREKRKERQRDAQVLKSTSPEICDMPPILPTKRAHSGEDPISDVLFDGPVPSATKVSKEQTHTIATSLPQLLPLHPLSSLYIPRTGQLSMTMFTYPRPKHSIEATPEPQIPQATQSVINTGLSGQNPQSSSNPSLSTHVSPIRPPSHHPITQNRKALFGTLISEIVYSPPQRHMRAVKTGFQIPSIATLGDDSQSEDVLPDELPHSPSLVLLSNLRSFHTEIYDGFTMTAHSVFRTIPASLAEEFDVWLNHEEAHSEKITVDRFQTFWRQYRDYSKAEALCDCALTMGAMVASEIECERYFSHIKRTFSPSRRRMRPEQILHELAVAFHSK</sequence>
<evidence type="ECO:0000313" key="2">
    <source>
        <dbReference type="EMBL" id="KAK2947108.1"/>
    </source>
</evidence>